<dbReference type="Proteomes" id="UP001157017">
    <property type="component" value="Unassembled WGS sequence"/>
</dbReference>
<accession>A0ABQ6JJ72</accession>
<evidence type="ECO:0000313" key="5">
    <source>
        <dbReference type="Proteomes" id="UP001157017"/>
    </source>
</evidence>
<keyword evidence="2" id="KW-0732">Signal</keyword>
<gene>
    <name evidence="4" type="ORF">GCM10025868_25400</name>
</gene>
<keyword evidence="5" id="KW-1185">Reference proteome</keyword>
<comment type="similarity">
    <text evidence="1">Belongs to the leucine-binding protein family.</text>
</comment>
<evidence type="ECO:0000313" key="4">
    <source>
        <dbReference type="EMBL" id="GMA87290.1"/>
    </source>
</evidence>
<feature type="domain" description="Leucine-binding protein" evidence="3">
    <location>
        <begin position="3"/>
        <end position="163"/>
    </location>
</feature>
<dbReference type="SUPFAM" id="SSF53822">
    <property type="entry name" value="Periplasmic binding protein-like I"/>
    <property type="match status" value="1"/>
</dbReference>
<dbReference type="Gene3D" id="3.40.50.2300">
    <property type="match status" value="1"/>
</dbReference>
<evidence type="ECO:0000259" key="3">
    <source>
        <dbReference type="Pfam" id="PF13458"/>
    </source>
</evidence>
<protein>
    <recommendedName>
        <fullName evidence="3">Leucine-binding protein domain-containing protein</fullName>
    </recommendedName>
</protein>
<dbReference type="PANTHER" id="PTHR47151">
    <property type="entry name" value="LEU/ILE/VAL-BINDING ABC TRANSPORTER SUBUNIT"/>
    <property type="match status" value="1"/>
</dbReference>
<comment type="caution">
    <text evidence="4">The sequence shown here is derived from an EMBL/GenBank/DDBJ whole genome shotgun (WGS) entry which is preliminary data.</text>
</comment>
<dbReference type="PANTHER" id="PTHR47151:SF2">
    <property type="entry name" value="AMINO ACID BINDING PROTEIN"/>
    <property type="match status" value="1"/>
</dbReference>
<reference evidence="5" key="1">
    <citation type="journal article" date="2019" name="Int. J. Syst. Evol. Microbiol.">
        <title>The Global Catalogue of Microorganisms (GCM) 10K type strain sequencing project: providing services to taxonomists for standard genome sequencing and annotation.</title>
        <authorList>
            <consortium name="The Broad Institute Genomics Platform"/>
            <consortium name="The Broad Institute Genome Sequencing Center for Infectious Disease"/>
            <person name="Wu L."/>
            <person name="Ma J."/>
        </authorList>
    </citation>
    <scope>NUCLEOTIDE SEQUENCE [LARGE SCALE GENOMIC DNA]</scope>
    <source>
        <strain evidence="5">NBRC 108730</strain>
    </source>
</reference>
<evidence type="ECO:0000256" key="2">
    <source>
        <dbReference type="ARBA" id="ARBA00022729"/>
    </source>
</evidence>
<dbReference type="InterPro" id="IPR028081">
    <property type="entry name" value="Leu-bd"/>
</dbReference>
<dbReference type="Pfam" id="PF13458">
    <property type="entry name" value="Peripla_BP_6"/>
    <property type="match status" value="1"/>
</dbReference>
<evidence type="ECO:0000256" key="1">
    <source>
        <dbReference type="ARBA" id="ARBA00010062"/>
    </source>
</evidence>
<organism evidence="4 5">
    <name type="scientific">Angustibacter aerolatus</name>
    <dbReference type="NCBI Taxonomy" id="1162965"/>
    <lineage>
        <taxon>Bacteria</taxon>
        <taxon>Bacillati</taxon>
        <taxon>Actinomycetota</taxon>
        <taxon>Actinomycetes</taxon>
        <taxon>Kineosporiales</taxon>
        <taxon>Kineosporiaceae</taxon>
    </lineage>
</organism>
<name>A0ABQ6JJ72_9ACTN</name>
<dbReference type="EMBL" id="BSUZ01000001">
    <property type="protein sequence ID" value="GMA87290.1"/>
    <property type="molecule type" value="Genomic_DNA"/>
</dbReference>
<proteinExistence type="inferred from homology"/>
<dbReference type="InterPro" id="IPR028082">
    <property type="entry name" value="Peripla_BP_I"/>
</dbReference>
<sequence length="172" mass="18034">MQAKQTDFSPTVTRVRAAEADAVYFGGYYAEAGLLLRQLREAGVEARFVSDDGAKDPGLVETAGDAAADGAVVTCPCVPAERATTFAAAYRGAFGRDAGTYAAETYDGTRALLAGIDAGATDRAALNRYLSTYRAEGVAGRVGWTSAGEPAHAVVWAYEVRGGRFEPLRAID</sequence>